<dbReference type="SUPFAM" id="SSF56519">
    <property type="entry name" value="Penicillin binding protein dimerisation domain"/>
    <property type="match status" value="1"/>
</dbReference>
<dbReference type="Pfam" id="PF03717">
    <property type="entry name" value="PBP_dimer"/>
    <property type="match status" value="1"/>
</dbReference>
<evidence type="ECO:0000256" key="12">
    <source>
        <dbReference type="ARBA" id="ARBA00023136"/>
    </source>
</evidence>
<dbReference type="Gene3D" id="3.40.710.10">
    <property type="entry name" value="DD-peptidase/beta-lactamase superfamily"/>
    <property type="match status" value="1"/>
</dbReference>
<evidence type="ECO:0000313" key="17">
    <source>
        <dbReference type="EMBL" id="OQP52169.1"/>
    </source>
</evidence>
<evidence type="ECO:0000256" key="6">
    <source>
        <dbReference type="ARBA" id="ARBA00022670"/>
    </source>
</evidence>
<dbReference type="InterPro" id="IPR012338">
    <property type="entry name" value="Beta-lactam/transpept-like"/>
</dbReference>
<dbReference type="Gene3D" id="3.90.1310.10">
    <property type="entry name" value="Penicillin-binding protein 2a (Domain 2)"/>
    <property type="match status" value="1"/>
</dbReference>
<keyword evidence="6" id="KW-0645">Protease</keyword>
<dbReference type="InterPro" id="IPR005311">
    <property type="entry name" value="PBP_dimer"/>
</dbReference>
<proteinExistence type="predicted"/>
<evidence type="ECO:0000256" key="14">
    <source>
        <dbReference type="SAM" id="Phobius"/>
    </source>
</evidence>
<organism evidence="17 18">
    <name type="scientific">Niastella koreensis</name>
    <dbReference type="NCBI Taxonomy" id="354356"/>
    <lineage>
        <taxon>Bacteria</taxon>
        <taxon>Pseudomonadati</taxon>
        <taxon>Bacteroidota</taxon>
        <taxon>Chitinophagia</taxon>
        <taxon>Chitinophagales</taxon>
        <taxon>Chitinophagaceae</taxon>
        <taxon>Niastella</taxon>
    </lineage>
</organism>
<dbReference type="InterPro" id="IPR001460">
    <property type="entry name" value="PCN-bd_Tpept"/>
</dbReference>
<evidence type="ECO:0000259" key="16">
    <source>
        <dbReference type="Pfam" id="PF03717"/>
    </source>
</evidence>
<evidence type="ECO:0000256" key="11">
    <source>
        <dbReference type="ARBA" id="ARBA00022989"/>
    </source>
</evidence>
<dbReference type="Pfam" id="PF00905">
    <property type="entry name" value="Transpeptidase"/>
    <property type="match status" value="1"/>
</dbReference>
<evidence type="ECO:0000256" key="1">
    <source>
        <dbReference type="ARBA" id="ARBA00004167"/>
    </source>
</evidence>
<evidence type="ECO:0000256" key="2">
    <source>
        <dbReference type="ARBA" id="ARBA00004236"/>
    </source>
</evidence>
<keyword evidence="12 14" id="KW-0472">Membrane</keyword>
<gene>
    <name evidence="17" type="ORF">A4D02_23520</name>
</gene>
<evidence type="ECO:0000256" key="9">
    <source>
        <dbReference type="ARBA" id="ARBA00022960"/>
    </source>
</evidence>
<keyword evidence="10" id="KW-0573">Peptidoglycan synthesis</keyword>
<comment type="subcellular location">
    <subcellularLocation>
        <location evidence="2">Cell membrane</location>
    </subcellularLocation>
    <subcellularLocation>
        <location evidence="1">Membrane</location>
        <topology evidence="1">Single-pass membrane protein</topology>
    </subcellularLocation>
</comment>
<dbReference type="SUPFAM" id="SSF56601">
    <property type="entry name" value="beta-lactamase/transpeptidase-like"/>
    <property type="match status" value="1"/>
</dbReference>
<keyword evidence="9" id="KW-0133">Cell shape</keyword>
<keyword evidence="7 14" id="KW-0812">Transmembrane</keyword>
<evidence type="ECO:0000256" key="5">
    <source>
        <dbReference type="ARBA" id="ARBA00022645"/>
    </source>
</evidence>
<protein>
    <submittedName>
        <fullName evidence="17">Penicillin-binding protein 2</fullName>
    </submittedName>
</protein>
<feature type="transmembrane region" description="Helical" evidence="14">
    <location>
        <begin position="12"/>
        <end position="33"/>
    </location>
</feature>
<dbReference type="InterPro" id="IPR050515">
    <property type="entry name" value="Beta-lactam/transpept"/>
</dbReference>
<evidence type="ECO:0000256" key="3">
    <source>
        <dbReference type="ARBA" id="ARBA00022475"/>
    </source>
</evidence>
<dbReference type="InterPro" id="IPR017790">
    <property type="entry name" value="Penicillin-binding_protein_2"/>
</dbReference>
<keyword evidence="13" id="KW-0961">Cell wall biogenesis/degradation</keyword>
<keyword evidence="18" id="KW-1185">Reference proteome</keyword>
<evidence type="ECO:0000256" key="8">
    <source>
        <dbReference type="ARBA" id="ARBA00022801"/>
    </source>
</evidence>
<evidence type="ECO:0000259" key="15">
    <source>
        <dbReference type="Pfam" id="PF00905"/>
    </source>
</evidence>
<dbReference type="InterPro" id="IPR036138">
    <property type="entry name" value="PBP_dimer_sf"/>
</dbReference>
<keyword evidence="4" id="KW-0997">Cell inner membrane</keyword>
<dbReference type="Gene3D" id="3.30.1390.30">
    <property type="entry name" value="Penicillin-binding protein 2a, domain 3"/>
    <property type="match status" value="1"/>
</dbReference>
<keyword evidence="3" id="KW-1003">Cell membrane</keyword>
<name>A0ABX3P0T3_9BACT</name>
<evidence type="ECO:0000256" key="4">
    <source>
        <dbReference type="ARBA" id="ARBA00022519"/>
    </source>
</evidence>
<reference evidence="17 18" key="1">
    <citation type="submission" date="2016-04" db="EMBL/GenBank/DDBJ databases">
        <authorList>
            <person name="Chen L."/>
            <person name="Zhuang W."/>
            <person name="Wang G."/>
        </authorList>
    </citation>
    <scope>NUCLEOTIDE SEQUENCE [LARGE SCALE GENOMIC DNA]</scope>
    <source>
        <strain evidence="18">GR20</strain>
    </source>
</reference>
<sequence>MATFNQSRTNIIRLILITVFLIIVAQLFNLQVLSGKYRKDAFRNAVFPKVKYPDRGIIFDRKGKAILNNVIMYDLVVTPNEVKTVDTTELCSLLGIDLTEFNKRLHDARIRNGGYRPSLFAPLLSEVVHVRLDENIWKYPGFTLVERPVRVYPYNAGAHILGYIGEADSAIIKRSGGFYRTGDYVGRAGLENSYESVLMGQRGVEYLLKDNHNRLVGSYENGSDDTAAIAGRNLRTYLDIELQMLAEKLLRGKVGAVVALDPKTGGVLAMASSPNFNPNDLAGAARQKNYSRLVLDVASPMLNRGIKGLYPPGSTYKPMGALIALEEGLITPASSYDCHGTYYGCNRPQNCTEKQPGHAASLRLAIAWSCNSFFSDVIKKTIDNPAYNNPRQGLTAWKTYMTAFGMGHRTGIDLPSEDGGNIPDTTQYDKAYRGLWNSCTMTGGGLGIGQDKMLATPLQIANSACIIANKGYYYTPHLVAGIDGENETDTLLKKYRIKHEVLTHISPEVYNVVTAGMQDVVEHGTAKNARIAGINMCAKTGTAQNKIMLDGNSFELYNHSTFVCFAPREDPRIAIAVVVENAGSGASFAAPIASLLVEKYLRDSLSTERLKKVEEIAATNKMPDYLGRVQYKADSTRGFQWFKLTKDSSYIRNYLKPGKPYTPPVLRRKR</sequence>
<keyword evidence="5" id="KW-0121">Carboxypeptidase</keyword>
<evidence type="ECO:0000256" key="7">
    <source>
        <dbReference type="ARBA" id="ARBA00022692"/>
    </source>
</evidence>
<keyword evidence="8" id="KW-0378">Hydrolase</keyword>
<dbReference type="RefSeq" id="WP_014220213.1">
    <property type="nucleotide sequence ID" value="NZ_LWBO01000004.1"/>
</dbReference>
<dbReference type="EMBL" id="LWBO01000004">
    <property type="protein sequence ID" value="OQP52169.1"/>
    <property type="molecule type" value="Genomic_DNA"/>
</dbReference>
<feature type="domain" description="Penicillin-binding protein transpeptidase" evidence="15">
    <location>
        <begin position="255"/>
        <end position="594"/>
    </location>
</feature>
<accession>A0ABX3P0T3</accession>
<keyword evidence="11 14" id="KW-1133">Transmembrane helix</keyword>
<dbReference type="NCBIfam" id="TIGR03423">
    <property type="entry name" value="pbp2_mrdA"/>
    <property type="match status" value="1"/>
</dbReference>
<evidence type="ECO:0000256" key="10">
    <source>
        <dbReference type="ARBA" id="ARBA00022984"/>
    </source>
</evidence>
<dbReference type="PANTHER" id="PTHR30627:SF2">
    <property type="entry name" value="PEPTIDOGLYCAN D,D-TRANSPEPTIDASE MRDA"/>
    <property type="match status" value="1"/>
</dbReference>
<evidence type="ECO:0000313" key="18">
    <source>
        <dbReference type="Proteomes" id="UP000192277"/>
    </source>
</evidence>
<dbReference type="PANTHER" id="PTHR30627">
    <property type="entry name" value="PEPTIDOGLYCAN D,D-TRANSPEPTIDASE"/>
    <property type="match status" value="1"/>
</dbReference>
<comment type="caution">
    <text evidence="17">The sequence shown here is derived from an EMBL/GenBank/DDBJ whole genome shotgun (WGS) entry which is preliminary data.</text>
</comment>
<dbReference type="Proteomes" id="UP000192277">
    <property type="component" value="Unassembled WGS sequence"/>
</dbReference>
<evidence type="ECO:0000256" key="13">
    <source>
        <dbReference type="ARBA" id="ARBA00023316"/>
    </source>
</evidence>
<feature type="domain" description="Penicillin-binding protein dimerisation" evidence="16">
    <location>
        <begin position="52"/>
        <end position="217"/>
    </location>
</feature>